<feature type="region of interest" description="Disordered" evidence="2">
    <location>
        <begin position="416"/>
        <end position="435"/>
    </location>
</feature>
<dbReference type="PROSITE" id="PS51257">
    <property type="entry name" value="PROKAR_LIPOPROTEIN"/>
    <property type="match status" value="1"/>
</dbReference>
<dbReference type="Gene3D" id="1.25.40.10">
    <property type="entry name" value="Tetratricopeptide repeat domain"/>
    <property type="match status" value="1"/>
</dbReference>
<dbReference type="RefSeq" id="WP_145359115.1">
    <property type="nucleotide sequence ID" value="NZ_CP036265.1"/>
</dbReference>
<accession>A0A517PA62</accession>
<dbReference type="PROSITE" id="PS50005">
    <property type="entry name" value="TPR"/>
    <property type="match status" value="1"/>
</dbReference>
<evidence type="ECO:0000313" key="5">
    <source>
        <dbReference type="Proteomes" id="UP000318741"/>
    </source>
</evidence>
<dbReference type="PANTHER" id="PTHR44809">
    <property type="match status" value="1"/>
</dbReference>
<dbReference type="SUPFAM" id="SSF48452">
    <property type="entry name" value="TPR-like"/>
    <property type="match status" value="1"/>
</dbReference>
<dbReference type="Proteomes" id="UP000318741">
    <property type="component" value="Chromosome"/>
</dbReference>
<dbReference type="Pfam" id="PF13432">
    <property type="entry name" value="TPR_16"/>
    <property type="match status" value="2"/>
</dbReference>
<dbReference type="SMART" id="SM00028">
    <property type="entry name" value="TPR"/>
    <property type="match status" value="3"/>
</dbReference>
<sequence precursor="true">MRPTPAARRLLIAARLCCAAGALGTLGTGCTHLREQGCLSGESFDPMTRALGRSEGIAAPGELADDVFLYGPEAGTFLPGSPALEAGAGCPSCGPGGCGAGCPLAAANRPTSGPALVARRAIESGHAAERANRPDLAQDHYRRALRSDPSAVEAHHRLAVLLDQTSSYAAAEQHYEAALAARPGDVDLLCDVGYSFLLQGRVAEAEDRFRTALAQEPDHLRCLENLGLLYAKQGDRTRAAAVLARTGTKAEVEAKLAVLFPSKPPSRGPVVPTDAPLWAGLTPDTPVPTVAAAPSAAPPVAAKYSGSVRAAAVASPGERPISLLMTPVSPVTPAVTPAAAVGGPAAVRTAEARSVPQEIEPPHVPPPAPPTGDLTTWQGLGGAPASGAPASGAAEELHFEPGIGDGGTFVPAAAGPKSSADMPLWPPVGGFSAAR</sequence>
<dbReference type="InterPro" id="IPR052943">
    <property type="entry name" value="TMTC_O-mannosyl-trnsfr"/>
</dbReference>
<dbReference type="PANTHER" id="PTHR44809:SF1">
    <property type="entry name" value="PROTEIN O-MANNOSYL-TRANSFERASE TMTC1"/>
    <property type="match status" value="1"/>
</dbReference>
<proteinExistence type="predicted"/>
<evidence type="ECO:0000256" key="3">
    <source>
        <dbReference type="SAM" id="SignalP"/>
    </source>
</evidence>
<dbReference type="AlphaFoldDB" id="A0A517PA62"/>
<dbReference type="EMBL" id="CP036265">
    <property type="protein sequence ID" value="QDT16266.1"/>
    <property type="molecule type" value="Genomic_DNA"/>
</dbReference>
<evidence type="ECO:0000256" key="1">
    <source>
        <dbReference type="PROSITE-ProRule" id="PRU00339"/>
    </source>
</evidence>
<organism evidence="4 5">
    <name type="scientific">Alienimonas californiensis</name>
    <dbReference type="NCBI Taxonomy" id="2527989"/>
    <lineage>
        <taxon>Bacteria</taxon>
        <taxon>Pseudomonadati</taxon>
        <taxon>Planctomycetota</taxon>
        <taxon>Planctomycetia</taxon>
        <taxon>Planctomycetales</taxon>
        <taxon>Planctomycetaceae</taxon>
        <taxon>Alienimonas</taxon>
    </lineage>
</organism>
<dbReference type="OrthoDB" id="215821at2"/>
<name>A0A517PA62_9PLAN</name>
<feature type="signal peptide" evidence="3">
    <location>
        <begin position="1"/>
        <end position="19"/>
    </location>
</feature>
<dbReference type="KEGG" id="acaf:CA12_23670"/>
<gene>
    <name evidence="4" type="ORF">CA12_23670</name>
</gene>
<keyword evidence="1" id="KW-0802">TPR repeat</keyword>
<evidence type="ECO:0000256" key="2">
    <source>
        <dbReference type="SAM" id="MobiDB-lite"/>
    </source>
</evidence>
<dbReference type="InterPro" id="IPR019734">
    <property type="entry name" value="TPR_rpt"/>
</dbReference>
<feature type="chain" id="PRO_5021939946" evidence="3">
    <location>
        <begin position="20"/>
        <end position="435"/>
    </location>
</feature>
<reference evidence="4 5" key="1">
    <citation type="submission" date="2019-02" db="EMBL/GenBank/DDBJ databases">
        <title>Deep-cultivation of Planctomycetes and their phenomic and genomic characterization uncovers novel biology.</title>
        <authorList>
            <person name="Wiegand S."/>
            <person name="Jogler M."/>
            <person name="Boedeker C."/>
            <person name="Pinto D."/>
            <person name="Vollmers J."/>
            <person name="Rivas-Marin E."/>
            <person name="Kohn T."/>
            <person name="Peeters S.H."/>
            <person name="Heuer A."/>
            <person name="Rast P."/>
            <person name="Oberbeckmann S."/>
            <person name="Bunk B."/>
            <person name="Jeske O."/>
            <person name="Meyerdierks A."/>
            <person name="Storesund J.E."/>
            <person name="Kallscheuer N."/>
            <person name="Luecker S."/>
            <person name="Lage O.M."/>
            <person name="Pohl T."/>
            <person name="Merkel B.J."/>
            <person name="Hornburger P."/>
            <person name="Mueller R.-W."/>
            <person name="Bruemmer F."/>
            <person name="Labrenz M."/>
            <person name="Spormann A.M."/>
            <person name="Op den Camp H."/>
            <person name="Overmann J."/>
            <person name="Amann R."/>
            <person name="Jetten M.S.M."/>
            <person name="Mascher T."/>
            <person name="Medema M.H."/>
            <person name="Devos D.P."/>
            <person name="Kaster A.-K."/>
            <person name="Ovreas L."/>
            <person name="Rohde M."/>
            <person name="Galperin M.Y."/>
            <person name="Jogler C."/>
        </authorList>
    </citation>
    <scope>NUCLEOTIDE SEQUENCE [LARGE SCALE GENOMIC DNA]</scope>
    <source>
        <strain evidence="4 5">CA12</strain>
    </source>
</reference>
<feature type="repeat" description="TPR" evidence="1">
    <location>
        <begin position="186"/>
        <end position="219"/>
    </location>
</feature>
<protein>
    <submittedName>
        <fullName evidence="4">Tetratricopeptide repeat protein</fullName>
    </submittedName>
</protein>
<dbReference type="InterPro" id="IPR011990">
    <property type="entry name" value="TPR-like_helical_dom_sf"/>
</dbReference>
<evidence type="ECO:0000313" key="4">
    <source>
        <dbReference type="EMBL" id="QDT16266.1"/>
    </source>
</evidence>
<keyword evidence="5" id="KW-1185">Reference proteome</keyword>
<keyword evidence="3" id="KW-0732">Signal</keyword>